<comment type="similarity">
    <text evidence="1">Belongs to the CFAP97 family.</text>
</comment>
<dbReference type="AlphaFoldDB" id="A0AA86RIQ6"/>
<dbReference type="InterPro" id="IPR029488">
    <property type="entry name" value="Hmw/CFAP97"/>
</dbReference>
<reference evidence="2" key="1">
    <citation type="submission" date="2023-06" db="EMBL/GenBank/DDBJ databases">
        <authorList>
            <person name="Kurt Z."/>
        </authorList>
    </citation>
    <scope>NUCLEOTIDE SEQUENCE</scope>
</reference>
<sequence length="233" mass="27396">MPKNLGTNPNVYLEAERKKEFDKYYQEKIVNAKGQTYSEPPKVLVHMQDRGLQRFEERQRQIQIDKDNAILLKRIEYQYTEAKGLDTHLIQKGPRSLNRTKREEELKKITEENKRLHKAILSAKPMMSNAKMAQQYKSHKYYSLLKQRDPNVFLNPDREAQLKAFDQEEIQDLEERQKQQVLNDIGTMQIVERVPEEPEIVDNDLVIAEMQETAGIEEDDGFTGAQVYVTQKE</sequence>
<name>A0AA86RIQ6_9EUKA</name>
<keyword evidence="4" id="KW-1185">Reference proteome</keyword>
<proteinExistence type="inferred from homology"/>
<organism evidence="2">
    <name type="scientific">Hexamita inflata</name>
    <dbReference type="NCBI Taxonomy" id="28002"/>
    <lineage>
        <taxon>Eukaryota</taxon>
        <taxon>Metamonada</taxon>
        <taxon>Diplomonadida</taxon>
        <taxon>Hexamitidae</taxon>
        <taxon>Hexamitinae</taxon>
        <taxon>Hexamita</taxon>
    </lineage>
</organism>
<protein>
    <submittedName>
        <fullName evidence="2">Uncharacterized protein</fullName>
    </submittedName>
</protein>
<dbReference type="EMBL" id="CATOUU010001177">
    <property type="protein sequence ID" value="CAI9977317.1"/>
    <property type="molecule type" value="Genomic_DNA"/>
</dbReference>
<dbReference type="Proteomes" id="UP001642409">
    <property type="component" value="Unassembled WGS sequence"/>
</dbReference>
<evidence type="ECO:0000256" key="1">
    <source>
        <dbReference type="ARBA" id="ARBA00008315"/>
    </source>
</evidence>
<evidence type="ECO:0000313" key="3">
    <source>
        <dbReference type="EMBL" id="CAL5988488.1"/>
    </source>
</evidence>
<accession>A0AA86RIQ6</accession>
<evidence type="ECO:0000313" key="4">
    <source>
        <dbReference type="Proteomes" id="UP001642409"/>
    </source>
</evidence>
<evidence type="ECO:0000313" key="2">
    <source>
        <dbReference type="EMBL" id="CAI9977317.1"/>
    </source>
</evidence>
<comment type="caution">
    <text evidence="2">The sequence shown here is derived from an EMBL/GenBank/DDBJ whole genome shotgun (WGS) entry which is preliminary data.</text>
</comment>
<reference evidence="3 4" key="2">
    <citation type="submission" date="2024-07" db="EMBL/GenBank/DDBJ databases">
        <authorList>
            <person name="Akdeniz Z."/>
        </authorList>
    </citation>
    <scope>NUCLEOTIDE SEQUENCE [LARGE SCALE GENOMIC DNA]</scope>
</reference>
<dbReference type="EMBL" id="CAXDID020000022">
    <property type="protein sequence ID" value="CAL5988488.1"/>
    <property type="molecule type" value="Genomic_DNA"/>
</dbReference>
<gene>
    <name evidence="3" type="ORF">HINF_LOCUS10400</name>
    <name evidence="2" type="ORF">HINF_LOCUS64962</name>
</gene>
<dbReference type="Pfam" id="PF13879">
    <property type="entry name" value="Hmw_CFAP97"/>
    <property type="match status" value="1"/>
</dbReference>